<proteinExistence type="predicted"/>
<organism evidence="1 2">
    <name type="scientific">Flavobacterium potami</name>
    <dbReference type="NCBI Taxonomy" id="2872310"/>
    <lineage>
        <taxon>Bacteria</taxon>
        <taxon>Pseudomonadati</taxon>
        <taxon>Bacteroidota</taxon>
        <taxon>Flavobacteriia</taxon>
        <taxon>Flavobacteriales</taxon>
        <taxon>Flavobacteriaceae</taxon>
        <taxon>Flavobacterium</taxon>
    </lineage>
</organism>
<dbReference type="RefSeq" id="WP_223704975.1">
    <property type="nucleotide sequence ID" value="NZ_JAINUY010000001.1"/>
</dbReference>
<gene>
    <name evidence="1" type="ORF">K6T82_05740</name>
</gene>
<reference evidence="1 2" key="1">
    <citation type="journal article" date="2023" name="Antonie Van Leeuwenhoek">
        <title>Flavobacterium potami sp. nov., a multi-metal resistance genes harbouring bacterium isolated from shallow river silt.</title>
        <authorList>
            <person name="Li S."/>
            <person name="Mao S."/>
            <person name="Mu W."/>
            <person name="Guo B."/>
            <person name="Li C."/>
            <person name="Zhu Q."/>
            <person name="Hou X."/>
            <person name="Zhao Y."/>
            <person name="Wei S."/>
            <person name="Liu H."/>
            <person name="Liu A."/>
        </authorList>
    </citation>
    <scope>NUCLEOTIDE SEQUENCE [LARGE SCALE GENOMIC DNA]</scope>
    <source>
        <strain evidence="1 2">17A</strain>
    </source>
</reference>
<dbReference type="AlphaFoldDB" id="A0A9X1H7R2"/>
<dbReference type="EMBL" id="JAINUY010000001">
    <property type="protein sequence ID" value="MBZ4034259.1"/>
    <property type="molecule type" value="Genomic_DNA"/>
</dbReference>
<evidence type="ECO:0000313" key="2">
    <source>
        <dbReference type="Proteomes" id="UP001139366"/>
    </source>
</evidence>
<name>A0A9X1H7R2_9FLAO</name>
<evidence type="ECO:0008006" key="3">
    <source>
        <dbReference type="Google" id="ProtNLM"/>
    </source>
</evidence>
<sequence>MKKLSLKNLKVVKLTENEQKSIKGGKEKQHWDTSDQCNRTSGPYVMGCYANP</sequence>
<protein>
    <recommendedName>
        <fullName evidence="3">Natural product</fullName>
    </recommendedName>
</protein>
<keyword evidence="2" id="KW-1185">Reference proteome</keyword>
<accession>A0A9X1H7R2</accession>
<comment type="caution">
    <text evidence="1">The sequence shown here is derived from an EMBL/GenBank/DDBJ whole genome shotgun (WGS) entry which is preliminary data.</text>
</comment>
<dbReference type="Proteomes" id="UP001139366">
    <property type="component" value="Unassembled WGS sequence"/>
</dbReference>
<evidence type="ECO:0000313" key="1">
    <source>
        <dbReference type="EMBL" id="MBZ4034259.1"/>
    </source>
</evidence>